<keyword evidence="2" id="KW-1185">Reference proteome</keyword>
<dbReference type="AlphaFoldDB" id="A0AAE3QJ78"/>
<protein>
    <submittedName>
        <fullName evidence="1">Uncharacterized protein</fullName>
    </submittedName>
</protein>
<dbReference type="RefSeq" id="WP_311794582.1">
    <property type="nucleotide sequence ID" value="NZ_JALDYZ010000012.1"/>
</dbReference>
<gene>
    <name evidence="1" type="ORF">MRS75_19145</name>
</gene>
<proteinExistence type="predicted"/>
<organism evidence="1 2">
    <name type="scientific">Ferirhizobium litorale</name>
    <dbReference type="NCBI Taxonomy" id="2927786"/>
    <lineage>
        <taxon>Bacteria</taxon>
        <taxon>Pseudomonadati</taxon>
        <taxon>Pseudomonadota</taxon>
        <taxon>Alphaproteobacteria</taxon>
        <taxon>Hyphomicrobiales</taxon>
        <taxon>Rhizobiaceae</taxon>
        <taxon>Ferirhizobium</taxon>
    </lineage>
</organism>
<dbReference type="Proteomes" id="UP001161580">
    <property type="component" value="Unassembled WGS sequence"/>
</dbReference>
<dbReference type="EMBL" id="JALDYZ010000012">
    <property type="protein sequence ID" value="MDI7924184.1"/>
    <property type="molecule type" value="Genomic_DNA"/>
</dbReference>
<reference evidence="1" key="1">
    <citation type="submission" date="2022-03" db="EMBL/GenBank/DDBJ databases">
        <title>Fererhizobium litorale gen. nov., sp. nov., isolated from sandy sediments of the Sea of Japan seashore.</title>
        <authorList>
            <person name="Romanenko L."/>
            <person name="Kurilenko V."/>
            <person name="Otstavnykh N."/>
            <person name="Svetashev V."/>
            <person name="Tekutyeva L."/>
            <person name="Isaeva M."/>
            <person name="Mikhailov V."/>
        </authorList>
    </citation>
    <scope>NUCLEOTIDE SEQUENCE</scope>
    <source>
        <strain evidence="1">KMM 9576</strain>
    </source>
</reference>
<sequence>MSKYDMLFKNMLLDYNSSLLLALKVPNGAVAALELPGLDSRRVDGIVDADEAIYHIEFQTKRDQDMKWRMLE</sequence>
<name>A0AAE3QJ78_9HYPH</name>
<evidence type="ECO:0000313" key="1">
    <source>
        <dbReference type="EMBL" id="MDI7924184.1"/>
    </source>
</evidence>
<accession>A0AAE3QJ78</accession>
<evidence type="ECO:0000313" key="2">
    <source>
        <dbReference type="Proteomes" id="UP001161580"/>
    </source>
</evidence>
<comment type="caution">
    <text evidence="1">The sequence shown here is derived from an EMBL/GenBank/DDBJ whole genome shotgun (WGS) entry which is preliminary data.</text>
</comment>